<dbReference type="SMART" id="SM00798">
    <property type="entry name" value="AICARFT_IMPCHas"/>
    <property type="match status" value="1"/>
</dbReference>
<dbReference type="GO" id="GO:0004643">
    <property type="term" value="F:phosphoribosylaminoimidazolecarboxamide formyltransferase activity"/>
    <property type="evidence" value="ECO:0007669"/>
    <property type="project" value="UniProtKB-UniRule"/>
</dbReference>
<dbReference type="STRING" id="1229780.BN381_130062"/>
<comment type="catalytic activity">
    <reaction evidence="8 10">
        <text>(6R)-10-formyltetrahydrofolate + 5-amino-1-(5-phospho-beta-D-ribosyl)imidazole-4-carboxamide = 5-formamido-1-(5-phospho-D-ribosyl)imidazole-4-carboxamide + (6S)-5,6,7,8-tetrahydrofolate</text>
        <dbReference type="Rhea" id="RHEA:22192"/>
        <dbReference type="ChEBI" id="CHEBI:57453"/>
        <dbReference type="ChEBI" id="CHEBI:58467"/>
        <dbReference type="ChEBI" id="CHEBI:58475"/>
        <dbReference type="ChEBI" id="CHEBI:195366"/>
        <dbReference type="EC" id="2.1.2.3"/>
    </reaction>
</comment>
<comment type="pathway">
    <text evidence="2 10">Purine metabolism; IMP biosynthesis via de novo pathway; 5-formamido-1-(5-phospho-D-ribosyl)imidazole-4-carboxamide from 5-amino-1-(5-phospho-D-ribosyl)imidazole-4-carboxamide (10-formyl THF route): step 1/1.</text>
</comment>
<protein>
    <recommendedName>
        <fullName evidence="10">Bifunctional purine biosynthesis protein PurH</fullName>
    </recommendedName>
    <domain>
        <recommendedName>
            <fullName evidence="10">Phosphoribosylaminoimidazolecarboxamide formyltransferase</fullName>
            <ecNumber evidence="10">2.1.2.3</ecNumber>
        </recommendedName>
        <alternativeName>
            <fullName evidence="10">AICAR transformylase</fullName>
        </alternativeName>
    </domain>
    <domain>
        <recommendedName>
            <fullName evidence="10">IMP cyclohydrolase</fullName>
            <ecNumber evidence="10">3.5.4.10</ecNumber>
        </recommendedName>
        <alternativeName>
            <fullName evidence="10">ATIC</fullName>
        </alternativeName>
        <alternativeName>
            <fullName evidence="10">IMP synthase</fullName>
        </alternativeName>
        <alternativeName>
            <fullName evidence="10">Inosinicase</fullName>
        </alternativeName>
    </domain>
</protein>
<comment type="similarity">
    <text evidence="3 10">Belongs to the PurH family.</text>
</comment>
<dbReference type="GO" id="GO:0005829">
    <property type="term" value="C:cytosol"/>
    <property type="evidence" value="ECO:0007669"/>
    <property type="project" value="TreeGrafter"/>
</dbReference>
<dbReference type="Gene3D" id="3.40.50.1380">
    <property type="entry name" value="Methylglyoxal synthase-like domain"/>
    <property type="match status" value="1"/>
</dbReference>
<dbReference type="CDD" id="cd01421">
    <property type="entry name" value="IMPCH"/>
    <property type="match status" value="1"/>
</dbReference>
<keyword evidence="5 10" id="KW-0658">Purine biosynthesis</keyword>
<comment type="domain">
    <text evidence="10">The IMP cyclohydrolase activity resides in the N-terminal region.</text>
</comment>
<sequence length="520" mass="54848">MAERRRALLSTYDKTGVVDLAKVLVRAGWELLSSGGTAAVLAEAGITVQPLAELTGFGEMLSHRVVTLHPAVHGALLADRDDPTHLADLAEHGIEPIDLVVVNLYPFASDPGIELIDIGGPTMVRAAAKNHAHVGVLVDPSDYAGVVDEVEQTGELSVDTRRALAVRAFEVIADYDVQIAGWMRTGALQPEASASPANQEGEDVTDISALPERLTLAATRSAVLRYGENPHQVGARYRTGNGGCWDDAVQHQGKDLSYLNVYDADAAWRLVWSLGDGPAAVVIKHANPCGAAVADDLLTAYRRAHEGDPVSAFGGIVAVNRDLTGEVAEALSPVFTEVVVAPGYTPEAREILAKKKNLRLLETTAPTEPELQVRSISGGLLVQTTDQGGFDRAACVTVTERAPDEAEWLDLELAWRLAAKVSSNCIVLVKNKTAVGIGAGQQNRRDAGRIAAEKAAGRAVGGACASDAFFPFRDGLDAAADAGATCVIQPGGSVRDDEVIAAANEAGMAMVFTGVRHFRH</sequence>
<evidence type="ECO:0000256" key="1">
    <source>
        <dbReference type="ARBA" id="ARBA00004844"/>
    </source>
</evidence>
<evidence type="ECO:0000313" key="12">
    <source>
        <dbReference type="EMBL" id="CCM62504.1"/>
    </source>
</evidence>
<dbReference type="EC" id="3.5.4.10" evidence="10"/>
<dbReference type="OrthoDB" id="9802065at2"/>
<dbReference type="InterPro" id="IPR024051">
    <property type="entry name" value="AICAR_Tfase_dup_dom_sf"/>
</dbReference>
<reference evidence="12 13" key="1">
    <citation type="journal article" date="2013" name="ISME J.">
        <title>Metabolic model for the filamentous 'Candidatus Microthrix parvicella' based on genomic and metagenomic analyses.</title>
        <authorList>
            <person name="Jon McIlroy S."/>
            <person name="Kristiansen R."/>
            <person name="Albertsen M."/>
            <person name="Michael Karst S."/>
            <person name="Rossetti S."/>
            <person name="Lund Nielsen J."/>
            <person name="Tandoi V."/>
            <person name="James Seviour R."/>
            <person name="Nielsen P.H."/>
        </authorList>
    </citation>
    <scope>NUCLEOTIDE SEQUENCE [LARGE SCALE GENOMIC DNA]</scope>
    <source>
        <strain evidence="12 13">RN1</strain>
    </source>
</reference>
<evidence type="ECO:0000256" key="9">
    <source>
        <dbReference type="ARBA" id="ARBA00050687"/>
    </source>
</evidence>
<dbReference type="SMART" id="SM00851">
    <property type="entry name" value="MGS"/>
    <property type="match status" value="1"/>
</dbReference>
<evidence type="ECO:0000313" key="13">
    <source>
        <dbReference type="Proteomes" id="UP000018291"/>
    </source>
</evidence>
<evidence type="ECO:0000256" key="10">
    <source>
        <dbReference type="HAMAP-Rule" id="MF_00139"/>
    </source>
</evidence>
<dbReference type="UniPathway" id="UPA00074">
    <property type="reaction ID" value="UER00133"/>
</dbReference>
<evidence type="ECO:0000256" key="4">
    <source>
        <dbReference type="ARBA" id="ARBA00022679"/>
    </source>
</evidence>
<keyword evidence="4 10" id="KW-0808">Transferase</keyword>
<evidence type="ECO:0000256" key="8">
    <source>
        <dbReference type="ARBA" id="ARBA00050488"/>
    </source>
</evidence>
<dbReference type="InterPro" id="IPR002695">
    <property type="entry name" value="PurH-like"/>
</dbReference>
<dbReference type="NCBIfam" id="TIGR00355">
    <property type="entry name" value="purH"/>
    <property type="match status" value="1"/>
</dbReference>
<dbReference type="EMBL" id="CANL01000005">
    <property type="protein sequence ID" value="CCM62504.1"/>
    <property type="molecule type" value="Genomic_DNA"/>
</dbReference>
<keyword evidence="6 10" id="KW-0378">Hydrolase</keyword>
<dbReference type="FunFam" id="3.40.140.20:FF:000001">
    <property type="entry name" value="Bifunctional purine biosynthesis protein PurH"/>
    <property type="match status" value="1"/>
</dbReference>
<comment type="caution">
    <text evidence="12">The sequence shown here is derived from an EMBL/GenBank/DDBJ whole genome shotgun (WGS) entry which is preliminary data.</text>
</comment>
<dbReference type="PANTHER" id="PTHR11692:SF0">
    <property type="entry name" value="BIFUNCTIONAL PURINE BIOSYNTHESIS PROTEIN ATIC"/>
    <property type="match status" value="1"/>
</dbReference>
<proteinExistence type="inferred from homology"/>
<dbReference type="InterPro" id="IPR016193">
    <property type="entry name" value="Cytidine_deaminase-like"/>
</dbReference>
<dbReference type="PANTHER" id="PTHR11692">
    <property type="entry name" value="BIFUNCTIONAL PURINE BIOSYNTHESIS PROTEIN PURH"/>
    <property type="match status" value="1"/>
</dbReference>
<dbReference type="Proteomes" id="UP000018291">
    <property type="component" value="Unassembled WGS sequence"/>
</dbReference>
<keyword evidence="7 10" id="KW-0511">Multifunctional enzyme</keyword>
<evidence type="ECO:0000259" key="11">
    <source>
        <dbReference type="PROSITE" id="PS51855"/>
    </source>
</evidence>
<name>R4YWF0_9ACTN</name>
<feature type="domain" description="MGS-like" evidence="11">
    <location>
        <begin position="1"/>
        <end position="138"/>
    </location>
</feature>
<dbReference type="RefSeq" id="WP_012224009.1">
    <property type="nucleotide sequence ID" value="NZ_HG422565.1"/>
</dbReference>
<dbReference type="EC" id="2.1.2.3" evidence="10"/>
<evidence type="ECO:0000256" key="2">
    <source>
        <dbReference type="ARBA" id="ARBA00004954"/>
    </source>
</evidence>
<dbReference type="SUPFAM" id="SSF52335">
    <property type="entry name" value="Methylglyoxal synthase-like"/>
    <property type="match status" value="1"/>
</dbReference>
<dbReference type="Pfam" id="PF02142">
    <property type="entry name" value="MGS"/>
    <property type="match status" value="1"/>
</dbReference>
<dbReference type="Gene3D" id="3.40.140.20">
    <property type="match status" value="2"/>
</dbReference>
<evidence type="ECO:0000256" key="3">
    <source>
        <dbReference type="ARBA" id="ARBA00007667"/>
    </source>
</evidence>
<keyword evidence="13" id="KW-1185">Reference proteome</keyword>
<dbReference type="HAMAP" id="MF_00139">
    <property type="entry name" value="PurH"/>
    <property type="match status" value="1"/>
</dbReference>
<dbReference type="InterPro" id="IPR036914">
    <property type="entry name" value="MGS-like_dom_sf"/>
</dbReference>
<comment type="catalytic activity">
    <reaction evidence="9 10">
        <text>IMP + H2O = 5-formamido-1-(5-phospho-D-ribosyl)imidazole-4-carboxamide</text>
        <dbReference type="Rhea" id="RHEA:18445"/>
        <dbReference type="ChEBI" id="CHEBI:15377"/>
        <dbReference type="ChEBI" id="CHEBI:58053"/>
        <dbReference type="ChEBI" id="CHEBI:58467"/>
        <dbReference type="EC" id="3.5.4.10"/>
    </reaction>
</comment>
<dbReference type="GO" id="GO:0003937">
    <property type="term" value="F:IMP cyclohydrolase activity"/>
    <property type="evidence" value="ECO:0007669"/>
    <property type="project" value="UniProtKB-UniRule"/>
</dbReference>
<evidence type="ECO:0000256" key="5">
    <source>
        <dbReference type="ARBA" id="ARBA00022755"/>
    </source>
</evidence>
<dbReference type="HOGENOM" id="CLU_016316_5_2_11"/>
<gene>
    <name evidence="10 12" type="primary">purH</name>
    <name evidence="12" type="ORF">BN381_130062</name>
</gene>
<dbReference type="InterPro" id="IPR011607">
    <property type="entry name" value="MGS-like_dom"/>
</dbReference>
<dbReference type="PROSITE" id="PS51855">
    <property type="entry name" value="MGS"/>
    <property type="match status" value="1"/>
</dbReference>
<comment type="pathway">
    <text evidence="1 10">Purine metabolism; IMP biosynthesis via de novo pathway; IMP from 5-formamido-1-(5-phospho-D-ribosyl)imidazole-4-carboxamide: step 1/1.</text>
</comment>
<dbReference type="NCBIfam" id="NF002049">
    <property type="entry name" value="PRK00881.1"/>
    <property type="match status" value="1"/>
</dbReference>
<dbReference type="FunFam" id="3.40.50.1380:FF:000001">
    <property type="entry name" value="Bifunctional purine biosynthesis protein PurH"/>
    <property type="match status" value="1"/>
</dbReference>
<dbReference type="SUPFAM" id="SSF53927">
    <property type="entry name" value="Cytidine deaminase-like"/>
    <property type="match status" value="1"/>
</dbReference>
<evidence type="ECO:0000256" key="6">
    <source>
        <dbReference type="ARBA" id="ARBA00022801"/>
    </source>
</evidence>
<dbReference type="GO" id="GO:0006189">
    <property type="term" value="P:'de novo' IMP biosynthetic process"/>
    <property type="evidence" value="ECO:0007669"/>
    <property type="project" value="UniProtKB-UniRule"/>
</dbReference>
<accession>R4YWF0</accession>
<dbReference type="PIRSF" id="PIRSF000414">
    <property type="entry name" value="AICARFT_IMPCHas"/>
    <property type="match status" value="1"/>
</dbReference>
<dbReference type="AlphaFoldDB" id="R4YWF0"/>
<dbReference type="eggNOG" id="COG0138">
    <property type="taxonomic scope" value="Bacteria"/>
</dbReference>
<organism evidence="12 13">
    <name type="scientific">Candidatus Neomicrothrix parvicella RN1</name>
    <dbReference type="NCBI Taxonomy" id="1229780"/>
    <lineage>
        <taxon>Bacteria</taxon>
        <taxon>Bacillati</taxon>
        <taxon>Actinomycetota</taxon>
        <taxon>Acidimicrobiia</taxon>
        <taxon>Acidimicrobiales</taxon>
        <taxon>Microthrixaceae</taxon>
        <taxon>Candidatus Neomicrothrix</taxon>
    </lineage>
</organism>
<evidence type="ECO:0000256" key="7">
    <source>
        <dbReference type="ARBA" id="ARBA00023268"/>
    </source>
</evidence>
<dbReference type="Pfam" id="PF01808">
    <property type="entry name" value="AICARFT_IMPCHas"/>
    <property type="match status" value="1"/>
</dbReference>